<evidence type="ECO:0000259" key="7">
    <source>
        <dbReference type="PROSITE" id="PS50011"/>
    </source>
</evidence>
<keyword evidence="5" id="KW-0418">Kinase</keyword>
<dbReference type="EC" id="2.7.11.1" evidence="1"/>
<keyword evidence="4" id="KW-0547">Nucleotide-binding</keyword>
<comment type="caution">
    <text evidence="8">The sequence shown here is derived from an EMBL/GenBank/DDBJ whole genome shotgun (WGS) entry which is preliminary data.</text>
</comment>
<dbReference type="EMBL" id="BAAAID010000082">
    <property type="protein sequence ID" value="GAA0953815.1"/>
    <property type="molecule type" value="Genomic_DNA"/>
</dbReference>
<dbReference type="Pfam" id="PF00069">
    <property type="entry name" value="Pkinase"/>
    <property type="match status" value="1"/>
</dbReference>
<evidence type="ECO:0000313" key="8">
    <source>
        <dbReference type="EMBL" id="GAA0953815.1"/>
    </source>
</evidence>
<organism evidence="8 9">
    <name type="scientific">Streptomyces rhizosphaericus</name>
    <dbReference type="NCBI Taxonomy" id="114699"/>
    <lineage>
        <taxon>Bacteria</taxon>
        <taxon>Bacillati</taxon>
        <taxon>Actinomycetota</taxon>
        <taxon>Actinomycetes</taxon>
        <taxon>Kitasatosporales</taxon>
        <taxon>Streptomycetaceae</taxon>
        <taxon>Streptomyces</taxon>
        <taxon>Streptomyces violaceusniger group</taxon>
    </lineage>
</organism>
<feature type="domain" description="Protein kinase" evidence="7">
    <location>
        <begin position="1"/>
        <end position="242"/>
    </location>
</feature>
<gene>
    <name evidence="8" type="ORF">GCM10009575_080520</name>
</gene>
<reference evidence="8 9" key="1">
    <citation type="journal article" date="2019" name="Int. J. Syst. Evol. Microbiol.">
        <title>The Global Catalogue of Microorganisms (GCM) 10K type strain sequencing project: providing services to taxonomists for standard genome sequencing and annotation.</title>
        <authorList>
            <consortium name="The Broad Institute Genomics Platform"/>
            <consortium name="The Broad Institute Genome Sequencing Center for Infectious Disease"/>
            <person name="Wu L."/>
            <person name="Ma J."/>
        </authorList>
    </citation>
    <scope>NUCLEOTIDE SEQUENCE [LARGE SCALE GENOMIC DNA]</scope>
    <source>
        <strain evidence="8 9">JCM 11444</strain>
    </source>
</reference>
<evidence type="ECO:0000256" key="1">
    <source>
        <dbReference type="ARBA" id="ARBA00012513"/>
    </source>
</evidence>
<dbReference type="InterPro" id="IPR011009">
    <property type="entry name" value="Kinase-like_dom_sf"/>
</dbReference>
<keyword evidence="9" id="KW-1185">Reference proteome</keyword>
<dbReference type="PANTHER" id="PTHR43289">
    <property type="entry name" value="MITOGEN-ACTIVATED PROTEIN KINASE KINASE KINASE 20-RELATED"/>
    <property type="match status" value="1"/>
</dbReference>
<dbReference type="SUPFAM" id="SSF56112">
    <property type="entry name" value="Protein kinase-like (PK-like)"/>
    <property type="match status" value="1"/>
</dbReference>
<dbReference type="InterPro" id="IPR000719">
    <property type="entry name" value="Prot_kinase_dom"/>
</dbReference>
<dbReference type="PANTHER" id="PTHR43289:SF6">
    <property type="entry name" value="SERINE_THREONINE-PROTEIN KINASE NEKL-3"/>
    <property type="match status" value="1"/>
</dbReference>
<name>A0ABN1R9V7_9ACTN</name>
<dbReference type="Gene3D" id="1.10.510.10">
    <property type="entry name" value="Transferase(Phosphotransferase) domain 1"/>
    <property type="match status" value="1"/>
</dbReference>
<proteinExistence type="predicted"/>
<dbReference type="Proteomes" id="UP001500418">
    <property type="component" value="Unassembled WGS sequence"/>
</dbReference>
<evidence type="ECO:0000256" key="6">
    <source>
        <dbReference type="ARBA" id="ARBA00022840"/>
    </source>
</evidence>
<sequence>MRKATEVSSGRAGVVKHLPSNVYGARRQRFYQEALYMHQMNGTPGILPVWDIDDAHGSEPRWFAMPRAQLLEKAFGDTSTVLDVVTSVATVAQTLAALAEDGTFHRDIKPANLFWYDQAPVLADFGIAAFAKSSAGLTRVGEKLGPANFIAPEMRSADSRDRGERADVYSLAKTLFVLAHPNRGPYPPDGTHRVDAEEFSLWALGRGNATLALGHVLEAATQFQARDRLTMDDFHAELRAWLDRHASDAARFSPLKGRRVGRRWGPDLLDRHRRDAEATRAMMLPCIRRIAEVLTGDASAWSEGIDHNSGDATLGEYSWTPNSEDGFVPDGGTLWMATALHQGRRIVLEAVLDQDVCFLAEAQRSGPPWALDQQWGHTPWHRSRMPRTLDQLQHLTDEVVTWLTHPVPGARDATDPEPTAAPA</sequence>
<protein>
    <recommendedName>
        <fullName evidence="1">non-specific serine/threonine protein kinase</fullName>
        <ecNumber evidence="1">2.7.11.1</ecNumber>
    </recommendedName>
</protein>
<evidence type="ECO:0000256" key="3">
    <source>
        <dbReference type="ARBA" id="ARBA00022679"/>
    </source>
</evidence>
<evidence type="ECO:0000256" key="5">
    <source>
        <dbReference type="ARBA" id="ARBA00022777"/>
    </source>
</evidence>
<dbReference type="SMART" id="SM00220">
    <property type="entry name" value="S_TKc"/>
    <property type="match status" value="1"/>
</dbReference>
<keyword evidence="3" id="KW-0808">Transferase</keyword>
<evidence type="ECO:0000313" key="9">
    <source>
        <dbReference type="Proteomes" id="UP001500418"/>
    </source>
</evidence>
<keyword evidence="2" id="KW-0723">Serine/threonine-protein kinase</keyword>
<keyword evidence="6" id="KW-0067">ATP-binding</keyword>
<accession>A0ABN1R9V7</accession>
<dbReference type="PROSITE" id="PS50011">
    <property type="entry name" value="PROTEIN_KINASE_DOM"/>
    <property type="match status" value="1"/>
</dbReference>
<evidence type="ECO:0000256" key="4">
    <source>
        <dbReference type="ARBA" id="ARBA00022741"/>
    </source>
</evidence>
<evidence type="ECO:0000256" key="2">
    <source>
        <dbReference type="ARBA" id="ARBA00022527"/>
    </source>
</evidence>